<dbReference type="Gene3D" id="1.10.490.10">
    <property type="entry name" value="Globins"/>
    <property type="match status" value="1"/>
</dbReference>
<organism evidence="7 8">
    <name type="scientific">Floridaenema aerugineum BLCC-F46</name>
    <dbReference type="NCBI Taxonomy" id="3153654"/>
    <lineage>
        <taxon>Bacteria</taxon>
        <taxon>Bacillati</taxon>
        <taxon>Cyanobacteriota</taxon>
        <taxon>Cyanophyceae</taxon>
        <taxon>Oscillatoriophycideae</taxon>
        <taxon>Aerosakkonematales</taxon>
        <taxon>Aerosakkonemataceae</taxon>
        <taxon>Floridanema</taxon>
        <taxon>Floridanema aerugineum</taxon>
    </lineage>
</organism>
<comment type="cofactor">
    <cofactor evidence="6">
        <name>heme</name>
        <dbReference type="ChEBI" id="CHEBI:30413"/>
    </cofactor>
</comment>
<proteinExistence type="inferred from homology"/>
<dbReference type="PIRSF" id="PIRSF002030">
    <property type="entry name" value="Globin_Protozoa/Cyanobacteria"/>
    <property type="match status" value="1"/>
</dbReference>
<reference evidence="7 8" key="1">
    <citation type="submission" date="2024-09" db="EMBL/GenBank/DDBJ databases">
        <title>Floridaenema gen nov. (Aerosakkonemataceae, Aerosakkonematales ord. nov., Cyanobacteria) from benthic tropical and subtropical fresh waters, with the description of four new species.</title>
        <authorList>
            <person name="Moretto J.A."/>
            <person name="Berthold D.E."/>
            <person name="Lefler F.W."/>
            <person name="Huang I.-S."/>
            <person name="Laughinghouse H. IV."/>
        </authorList>
    </citation>
    <scope>NUCLEOTIDE SEQUENCE [LARGE SCALE GENOMIC DNA]</scope>
    <source>
        <strain evidence="7 8">BLCC-F46</strain>
    </source>
</reference>
<evidence type="ECO:0000256" key="3">
    <source>
        <dbReference type="ARBA" id="ARBA00022617"/>
    </source>
</evidence>
<dbReference type="InterPro" id="IPR012292">
    <property type="entry name" value="Globin/Proto"/>
</dbReference>
<evidence type="ECO:0000256" key="5">
    <source>
        <dbReference type="ARBA" id="ARBA00023004"/>
    </source>
</evidence>
<comment type="similarity">
    <text evidence="1 6">Belongs to the truncated hemoglobin family. Group I subfamily.</text>
</comment>
<gene>
    <name evidence="7" type="ORF">ACE1CC_29085</name>
</gene>
<keyword evidence="6" id="KW-0561">Oxygen transport</keyword>
<evidence type="ECO:0000256" key="6">
    <source>
        <dbReference type="PIRNR" id="PIRNR002030"/>
    </source>
</evidence>
<evidence type="ECO:0000256" key="2">
    <source>
        <dbReference type="ARBA" id="ARBA00022448"/>
    </source>
</evidence>
<dbReference type="CDD" id="cd00454">
    <property type="entry name" value="TrHb1_N"/>
    <property type="match status" value="1"/>
</dbReference>
<protein>
    <recommendedName>
        <fullName evidence="6">Group 1 truncated hemoglobin</fullName>
    </recommendedName>
</protein>
<dbReference type="Proteomes" id="UP001576774">
    <property type="component" value="Unassembled WGS sequence"/>
</dbReference>
<evidence type="ECO:0000313" key="8">
    <source>
        <dbReference type="Proteomes" id="UP001576774"/>
    </source>
</evidence>
<sequence>MTNVSEGNGEASATSLYEQVGGESAVREIVDDFYNRVLADDTVNHFFAHTDMEKQRRHQTAFISFALGGPKEYTGRSMEKAHTGLNLQPEHFDAIAKHLGEAMANHGVSSEGINQALGKVATLKEAVLYK</sequence>
<keyword evidence="2 6" id="KW-0813">Transport</keyword>
<dbReference type="RefSeq" id="WP_413273918.1">
    <property type="nucleotide sequence ID" value="NZ_JBHFNQ010000213.1"/>
</dbReference>
<keyword evidence="3 6" id="KW-0349">Heme</keyword>
<keyword evidence="5 6" id="KW-0408">Iron</keyword>
<accession>A0ABV4XDP1</accession>
<evidence type="ECO:0000256" key="1">
    <source>
        <dbReference type="ARBA" id="ARBA00009660"/>
    </source>
</evidence>
<dbReference type="Pfam" id="PF01152">
    <property type="entry name" value="Bac_globin"/>
    <property type="match status" value="1"/>
</dbReference>
<name>A0ABV4XDP1_9CYAN</name>
<dbReference type="InterPro" id="IPR001486">
    <property type="entry name" value="Hemoglobin_trunc"/>
</dbReference>
<dbReference type="EMBL" id="JBHFNQ010000213">
    <property type="protein sequence ID" value="MFB2880924.1"/>
    <property type="molecule type" value="Genomic_DNA"/>
</dbReference>
<evidence type="ECO:0000313" key="7">
    <source>
        <dbReference type="EMBL" id="MFB2880924.1"/>
    </source>
</evidence>
<keyword evidence="8" id="KW-1185">Reference proteome</keyword>
<evidence type="ECO:0000256" key="4">
    <source>
        <dbReference type="ARBA" id="ARBA00022723"/>
    </source>
</evidence>
<dbReference type="InterPro" id="IPR016339">
    <property type="entry name" value="Hemoglobin_trunc_I"/>
</dbReference>
<keyword evidence="4 6" id="KW-0479">Metal-binding</keyword>
<dbReference type="SUPFAM" id="SSF46458">
    <property type="entry name" value="Globin-like"/>
    <property type="match status" value="1"/>
</dbReference>
<dbReference type="InterPro" id="IPR009050">
    <property type="entry name" value="Globin-like_sf"/>
</dbReference>
<comment type="caution">
    <text evidence="7">The sequence shown here is derived from an EMBL/GenBank/DDBJ whole genome shotgun (WGS) entry which is preliminary data.</text>
</comment>